<proteinExistence type="predicted"/>
<evidence type="ECO:0000313" key="1">
    <source>
        <dbReference type="EMBL" id="UUZ46057.1"/>
    </source>
</evidence>
<reference evidence="1" key="1">
    <citation type="submission" date="2021-11" db="EMBL/GenBank/DDBJ databases">
        <title>Study of the species diversity of bacterial strains isolated from a unique natural object - Shulgan-Tash cave (Bashkiria).</title>
        <authorList>
            <person name="Sazanova A.L."/>
            <person name="Chirak E.R."/>
            <person name="Safronova V.I."/>
        </authorList>
    </citation>
    <scope>NUCLEOTIDE SEQUENCE</scope>
    <source>
        <strain evidence="1">P1</strain>
    </source>
</reference>
<evidence type="ECO:0000313" key="2">
    <source>
        <dbReference type="Proteomes" id="UP001059663"/>
    </source>
</evidence>
<sequence>MTDERAWRRGSSGVEGNVRTAAIWSQVRALSESRQSELSRPLRVLDLGEAPAGWPSRSPSRATPSPSSTQAPTRSPR</sequence>
<accession>A0AC61U7R7</accession>
<protein>
    <submittedName>
        <fullName evidence="1">Uncharacterized protein</fullName>
    </submittedName>
</protein>
<organism evidence="1 2">
    <name type="scientific">Janibacter limosus</name>
    <dbReference type="NCBI Taxonomy" id="53458"/>
    <lineage>
        <taxon>Bacteria</taxon>
        <taxon>Bacillati</taxon>
        <taxon>Actinomycetota</taxon>
        <taxon>Actinomycetes</taxon>
        <taxon>Micrococcales</taxon>
        <taxon>Intrasporangiaceae</taxon>
        <taxon>Janibacter</taxon>
    </lineage>
</organism>
<dbReference type="EMBL" id="CP087977">
    <property type="protein sequence ID" value="UUZ46057.1"/>
    <property type="molecule type" value="Genomic_DNA"/>
</dbReference>
<dbReference type="Proteomes" id="UP001059663">
    <property type="component" value="Chromosome"/>
</dbReference>
<gene>
    <name evidence="1" type="ORF">LP422_09515</name>
</gene>
<name>A0AC61U7R7_9MICO</name>